<sequence length="289" mass="33677">MSDYIYTSSREVLAHDIDFGELAADYLAYEHDTIWRQLWMANGVIFIHKLTTATSYEDKLHLLWDSERPRSPHLTVDSPELLGFFTALWDVYHEPTFPIEPIDSRLTLKVFELSMDELLGLWQPRRAIEPHQEDPDPGPFNAWFNQHKDSQLSSTVSADEDAWLRAHAYVLWDEARLRTEFADGFGEPDLHPLEYTEKEHDEMIESFDLRSQIWQQGGKGYWSKGDHSRIDTQEVHGNKENEAETEHEMTQKDEQGEEIREAQEAQMVQVVQDPQEHQEEDGQAGPEEP</sequence>
<feature type="compositionally biased region" description="Basic and acidic residues" evidence="1">
    <location>
        <begin position="234"/>
        <end position="263"/>
    </location>
</feature>
<feature type="region of interest" description="Disordered" evidence="1">
    <location>
        <begin position="234"/>
        <end position="289"/>
    </location>
</feature>
<dbReference type="EMBL" id="JAZGSY010000358">
    <property type="protein sequence ID" value="KAL1836859.1"/>
    <property type="molecule type" value="Genomic_DNA"/>
</dbReference>
<evidence type="ECO:0000313" key="3">
    <source>
        <dbReference type="Proteomes" id="UP001583172"/>
    </source>
</evidence>
<protein>
    <submittedName>
        <fullName evidence="2">Uncharacterized protein</fullName>
    </submittedName>
</protein>
<reference evidence="2 3" key="1">
    <citation type="journal article" date="2024" name="Commun. Biol.">
        <title>Comparative genomic analysis of thermophilic fungi reveals convergent evolutionary adaptations and gene losses.</title>
        <authorList>
            <person name="Steindorff A.S."/>
            <person name="Aguilar-Pontes M.V."/>
            <person name="Robinson A.J."/>
            <person name="Andreopoulos B."/>
            <person name="LaButti K."/>
            <person name="Kuo A."/>
            <person name="Mondo S."/>
            <person name="Riley R."/>
            <person name="Otillar R."/>
            <person name="Haridas S."/>
            <person name="Lipzen A."/>
            <person name="Grimwood J."/>
            <person name="Schmutz J."/>
            <person name="Clum A."/>
            <person name="Reid I.D."/>
            <person name="Moisan M.C."/>
            <person name="Butler G."/>
            <person name="Nguyen T.T.M."/>
            <person name="Dewar K."/>
            <person name="Conant G."/>
            <person name="Drula E."/>
            <person name="Henrissat B."/>
            <person name="Hansel C."/>
            <person name="Singer S."/>
            <person name="Hutchinson M.I."/>
            <person name="de Vries R.P."/>
            <person name="Natvig D.O."/>
            <person name="Powell A.J."/>
            <person name="Tsang A."/>
            <person name="Grigoriev I.V."/>
        </authorList>
    </citation>
    <scope>NUCLEOTIDE SEQUENCE [LARGE SCALE GENOMIC DNA]</scope>
    <source>
        <strain evidence="2 3">CBS 620.91</strain>
    </source>
</reference>
<evidence type="ECO:0000313" key="2">
    <source>
        <dbReference type="EMBL" id="KAL1836859.1"/>
    </source>
</evidence>
<comment type="caution">
    <text evidence="2">The sequence shown here is derived from an EMBL/GenBank/DDBJ whole genome shotgun (WGS) entry which is preliminary data.</text>
</comment>
<dbReference type="Proteomes" id="UP001583172">
    <property type="component" value="Unassembled WGS sequence"/>
</dbReference>
<proteinExistence type="predicted"/>
<gene>
    <name evidence="2" type="ORF">VTJ49DRAFT_4592</name>
</gene>
<name>A0ABR3V526_HUMIN</name>
<accession>A0ABR3V526</accession>
<keyword evidence="3" id="KW-1185">Reference proteome</keyword>
<feature type="compositionally biased region" description="Acidic residues" evidence="1">
    <location>
        <begin position="278"/>
        <end position="289"/>
    </location>
</feature>
<evidence type="ECO:0000256" key="1">
    <source>
        <dbReference type="SAM" id="MobiDB-lite"/>
    </source>
</evidence>
<organism evidence="2 3">
    <name type="scientific">Humicola insolens</name>
    <name type="common">Soft-rot fungus</name>
    <dbReference type="NCBI Taxonomy" id="85995"/>
    <lineage>
        <taxon>Eukaryota</taxon>
        <taxon>Fungi</taxon>
        <taxon>Dikarya</taxon>
        <taxon>Ascomycota</taxon>
        <taxon>Pezizomycotina</taxon>
        <taxon>Sordariomycetes</taxon>
        <taxon>Sordariomycetidae</taxon>
        <taxon>Sordariales</taxon>
        <taxon>Chaetomiaceae</taxon>
        <taxon>Mycothermus</taxon>
    </lineage>
</organism>